<dbReference type="InterPro" id="IPR010998">
    <property type="entry name" value="Integrase_recombinase_N"/>
</dbReference>
<evidence type="ECO:0000256" key="1">
    <source>
        <dbReference type="ARBA" id="ARBA00023125"/>
    </source>
</evidence>
<sequence>MGRSLSVGSEARAAVLPPLNESSRRSRLCQLPRGLTARTLAAHASFLEGSLRGGSPRELPRGSGPAFAEAERRLRPSSALFLGSEARAAVLPPLNESSRRSGLRQLSRELTARALVSAWVLRTVERGYRIQFGAPPPFNGVFPTVVSPEQGLVMEQEVGTPVEEGGHRGGLSSRQGVRVLQPEVPEVCFQGRSIPISGSSVRPSTPPPHFHEECGCCSGSAATPGHPHTQLHQRLVDFGSIGAHGGSTSRCCSRSYERAGVETERQEECAVSITENHLSRRCVGFDRDAGTFVTCSDRVDPHCSHESERRPVTHCKAVPATAGSDGSCVQRDPFGLLYMRPLQWWLRTKGFSPRGNPFRMIKVTRRCLRALDMWKKPWFLSQGPVLGAPCRRVTLATDASLTGWECGHEWPPRPRSVERSPSHLAHQLPGDAGRVSSVETLSPRPNRLPCVGECAMSPLVLSDSSSSAGAGCHGTDVAEASSVRISPDRSAPGSSGEGAPGRGPSSFSSPVLAGPSMVLGPGFPPRRLSMGDSRQEGPPLASGRHHPSPSPGVVEVVGVASEGAHLVASGLSTEVVETILQSRAPSTRKLYALKWKLFTSWCGDHQQDPVNCPVGTVLEFLQDRFSAGLAHSTLKVYVAAIAPTTPFWVAPQWVGTPWLQVSST</sequence>
<comment type="caution">
    <text evidence="3">The sequence shown here is derived from an EMBL/GenBank/DDBJ whole genome shotgun (WGS) entry which is preliminary data.</text>
</comment>
<name>A0ABD0MVV2_CIRMR</name>
<feature type="non-terminal residue" evidence="3">
    <location>
        <position position="664"/>
    </location>
</feature>
<feature type="region of interest" description="Disordered" evidence="2">
    <location>
        <begin position="480"/>
        <end position="553"/>
    </location>
</feature>
<reference evidence="3 4" key="1">
    <citation type="submission" date="2024-05" db="EMBL/GenBank/DDBJ databases">
        <title>Genome sequencing and assembly of Indian major carp, Cirrhinus mrigala (Hamilton, 1822).</title>
        <authorList>
            <person name="Mohindra V."/>
            <person name="Chowdhury L.M."/>
            <person name="Lal K."/>
            <person name="Jena J.K."/>
        </authorList>
    </citation>
    <scope>NUCLEOTIDE SEQUENCE [LARGE SCALE GENOMIC DNA]</scope>
    <source>
        <strain evidence="3">CM1030</strain>
        <tissue evidence="3">Blood</tissue>
    </source>
</reference>
<dbReference type="AlphaFoldDB" id="A0ABD0MVV2"/>
<feature type="compositionally biased region" description="Basic and acidic residues" evidence="2">
    <location>
        <begin position="407"/>
        <end position="421"/>
    </location>
</feature>
<keyword evidence="4" id="KW-1185">Reference proteome</keyword>
<keyword evidence="1" id="KW-0238">DNA-binding</keyword>
<dbReference type="Gene3D" id="1.10.150.130">
    <property type="match status" value="1"/>
</dbReference>
<evidence type="ECO:0000313" key="3">
    <source>
        <dbReference type="EMBL" id="KAL0154115.1"/>
    </source>
</evidence>
<gene>
    <name evidence="3" type="ORF">M9458_050574</name>
</gene>
<evidence type="ECO:0000313" key="4">
    <source>
        <dbReference type="Proteomes" id="UP001529510"/>
    </source>
</evidence>
<dbReference type="EMBL" id="JAMKFB020000045">
    <property type="protein sequence ID" value="KAL0154115.1"/>
    <property type="molecule type" value="Genomic_DNA"/>
</dbReference>
<proteinExistence type="predicted"/>
<dbReference type="SUPFAM" id="SSF47823">
    <property type="entry name" value="lambda integrase-like, N-terminal domain"/>
    <property type="match status" value="1"/>
</dbReference>
<evidence type="ECO:0000256" key="2">
    <source>
        <dbReference type="SAM" id="MobiDB-lite"/>
    </source>
</evidence>
<dbReference type="Proteomes" id="UP001529510">
    <property type="component" value="Unassembled WGS sequence"/>
</dbReference>
<dbReference type="GO" id="GO:0003677">
    <property type="term" value="F:DNA binding"/>
    <property type="evidence" value="ECO:0007669"/>
    <property type="project" value="UniProtKB-KW"/>
</dbReference>
<dbReference type="PANTHER" id="PTHR33066:SF2">
    <property type="entry name" value="FILAGGRIN-2-LIKE"/>
    <property type="match status" value="1"/>
</dbReference>
<dbReference type="PANTHER" id="PTHR33066">
    <property type="entry name" value="INTEGRASE_SAM-LIKE_N DOMAIN-CONTAINING PROTEIN"/>
    <property type="match status" value="1"/>
</dbReference>
<protein>
    <submittedName>
        <fullName evidence="3">Uncharacterized protein</fullName>
    </submittedName>
</protein>
<organism evidence="3 4">
    <name type="scientific">Cirrhinus mrigala</name>
    <name type="common">Mrigala</name>
    <dbReference type="NCBI Taxonomy" id="683832"/>
    <lineage>
        <taxon>Eukaryota</taxon>
        <taxon>Metazoa</taxon>
        <taxon>Chordata</taxon>
        <taxon>Craniata</taxon>
        <taxon>Vertebrata</taxon>
        <taxon>Euteleostomi</taxon>
        <taxon>Actinopterygii</taxon>
        <taxon>Neopterygii</taxon>
        <taxon>Teleostei</taxon>
        <taxon>Ostariophysi</taxon>
        <taxon>Cypriniformes</taxon>
        <taxon>Cyprinidae</taxon>
        <taxon>Labeoninae</taxon>
        <taxon>Labeonini</taxon>
        <taxon>Cirrhinus</taxon>
    </lineage>
</organism>
<feature type="region of interest" description="Disordered" evidence="2">
    <location>
        <begin position="407"/>
        <end position="442"/>
    </location>
</feature>
<accession>A0ABD0MVV2</accession>